<evidence type="ECO:0000259" key="2">
    <source>
        <dbReference type="PROSITE" id="PS50105"/>
    </source>
</evidence>
<gene>
    <name evidence="3" type="ORF">Z043_107564</name>
</gene>
<feature type="region of interest" description="Disordered" evidence="1">
    <location>
        <begin position="209"/>
        <end position="234"/>
    </location>
</feature>
<reference evidence="3 4" key="1">
    <citation type="submission" date="2015-08" db="EMBL/GenBank/DDBJ databases">
        <title>The genome of the Asian arowana (Scleropages formosus).</title>
        <authorList>
            <person name="Tan M.H."/>
            <person name="Gan H.M."/>
            <person name="Croft L.J."/>
            <person name="Austin C.M."/>
        </authorList>
    </citation>
    <scope>NUCLEOTIDE SEQUENCE [LARGE SCALE GENOMIC DNA]</scope>
    <source>
        <strain evidence="3">Aro1</strain>
    </source>
</reference>
<dbReference type="Pfam" id="PF00536">
    <property type="entry name" value="SAM_1"/>
    <property type="match status" value="1"/>
</dbReference>
<dbReference type="EMBL" id="JARO02002177">
    <property type="protein sequence ID" value="KPP73350.1"/>
    <property type="molecule type" value="Genomic_DNA"/>
</dbReference>
<dbReference type="GO" id="GO:0005737">
    <property type="term" value="C:cytoplasm"/>
    <property type="evidence" value="ECO:0007669"/>
    <property type="project" value="TreeGrafter"/>
</dbReference>
<dbReference type="SMART" id="SM00454">
    <property type="entry name" value="SAM"/>
    <property type="match status" value="1"/>
</dbReference>
<accession>A0A0P7UGK5</accession>
<dbReference type="GO" id="GO:0005547">
    <property type="term" value="F:phosphatidylinositol-3,4,5-trisphosphate binding"/>
    <property type="evidence" value="ECO:0007669"/>
    <property type="project" value="TreeGrafter"/>
</dbReference>
<dbReference type="PANTHER" id="PTHR45899">
    <property type="entry name" value="RHO GTPASE ACTIVATING PROTEIN AT 15B, ISOFORM C"/>
    <property type="match status" value="1"/>
</dbReference>
<feature type="domain" description="SAM" evidence="2">
    <location>
        <begin position="6"/>
        <end position="70"/>
    </location>
</feature>
<evidence type="ECO:0000313" key="3">
    <source>
        <dbReference type="EMBL" id="KPP73350.1"/>
    </source>
</evidence>
<evidence type="ECO:0000313" key="4">
    <source>
        <dbReference type="Proteomes" id="UP000034805"/>
    </source>
</evidence>
<dbReference type="SUPFAM" id="SSF47769">
    <property type="entry name" value="SAM/Pointed domain"/>
    <property type="match status" value="1"/>
</dbReference>
<evidence type="ECO:0000256" key="1">
    <source>
        <dbReference type="SAM" id="MobiDB-lite"/>
    </source>
</evidence>
<dbReference type="Gene3D" id="1.10.150.50">
    <property type="entry name" value="Transcription Factor, Ets-1"/>
    <property type="match status" value="1"/>
</dbReference>
<protein>
    <recommendedName>
        <fullName evidence="2">SAM domain-containing protein</fullName>
    </recommendedName>
</protein>
<dbReference type="Proteomes" id="UP000034805">
    <property type="component" value="Unassembled WGS sequence"/>
</dbReference>
<dbReference type="PANTHER" id="PTHR45899:SF1">
    <property type="entry name" value="ARF-GAP WITH RHO-GAP DOMAIN, ANK REPEAT AND PH DOMAIN-CONTAINING PROTEIN 2"/>
    <property type="match status" value="1"/>
</dbReference>
<dbReference type="InterPro" id="IPR052227">
    <property type="entry name" value="Arf-Rho-GAP_ANK-PH_domain"/>
</dbReference>
<dbReference type="AlphaFoldDB" id="A0A0P7UGK5"/>
<proteinExistence type="predicted"/>
<dbReference type="PROSITE" id="PS50105">
    <property type="entry name" value="SAM_DOMAIN"/>
    <property type="match status" value="1"/>
</dbReference>
<dbReference type="GO" id="GO:0005096">
    <property type="term" value="F:GTPase activator activity"/>
    <property type="evidence" value="ECO:0007669"/>
    <property type="project" value="TreeGrafter"/>
</dbReference>
<name>A0A0P7UGK5_SCLFO</name>
<sequence>MSSHVEPSEEISAWLASLHLSQYAGSFARAGLRRIRDCTSLDDQRLLEMQVLPTGHRRRILCSLEARGERRAAAAHRGIFPRGGKWGGCRPLQLGRTEKEGLGGRRPSPAGGEPQVGPRAKLASPQSSSSISGNSHPSSSSSELGSDQESSMDDVAASPSKHFQGTMVLNEIYDGGISNDAVSHLRPTRSYRLRHRPVPEIPERTVIPSLERSPLPNCSPPQNPVPKSDSASADVRDKVPLHSCSHSFPFFHHRLSVHLQLQLLWLLTPVDPSCPQLTPAGL</sequence>
<organism evidence="3 4">
    <name type="scientific">Scleropages formosus</name>
    <name type="common">Asian bonytongue</name>
    <name type="synonym">Osteoglossum formosum</name>
    <dbReference type="NCBI Taxonomy" id="113540"/>
    <lineage>
        <taxon>Eukaryota</taxon>
        <taxon>Metazoa</taxon>
        <taxon>Chordata</taxon>
        <taxon>Craniata</taxon>
        <taxon>Vertebrata</taxon>
        <taxon>Euteleostomi</taxon>
        <taxon>Actinopterygii</taxon>
        <taxon>Neopterygii</taxon>
        <taxon>Teleostei</taxon>
        <taxon>Osteoglossocephala</taxon>
        <taxon>Osteoglossomorpha</taxon>
        <taxon>Osteoglossiformes</taxon>
        <taxon>Osteoglossidae</taxon>
        <taxon>Scleropages</taxon>
    </lineage>
</organism>
<dbReference type="InterPro" id="IPR013761">
    <property type="entry name" value="SAM/pointed_sf"/>
</dbReference>
<feature type="compositionally biased region" description="Low complexity" evidence="1">
    <location>
        <begin position="124"/>
        <end position="149"/>
    </location>
</feature>
<comment type="caution">
    <text evidence="3">The sequence shown here is derived from an EMBL/GenBank/DDBJ whole genome shotgun (WGS) entry which is preliminary data.</text>
</comment>
<feature type="region of interest" description="Disordered" evidence="1">
    <location>
        <begin position="90"/>
        <end position="158"/>
    </location>
</feature>
<dbReference type="InterPro" id="IPR001660">
    <property type="entry name" value="SAM"/>
</dbReference>